<evidence type="ECO:0000313" key="6">
    <source>
        <dbReference type="EMBL" id="GAJ96117.1"/>
    </source>
</evidence>
<dbReference type="Gene3D" id="3.10.105.10">
    <property type="entry name" value="Dipeptide-binding Protein, Domain 3"/>
    <property type="match status" value="1"/>
</dbReference>
<protein>
    <submittedName>
        <fullName evidence="6">ABC transporter substrate-binding protein</fullName>
    </submittedName>
</protein>
<dbReference type="Gene3D" id="3.90.76.10">
    <property type="entry name" value="Dipeptide-binding Protein, Domain 1"/>
    <property type="match status" value="1"/>
</dbReference>
<dbReference type="SUPFAM" id="SSF53850">
    <property type="entry name" value="Periplasmic binding protein-like II"/>
    <property type="match status" value="1"/>
</dbReference>
<reference evidence="6 7" key="1">
    <citation type="submission" date="2014-05" db="EMBL/GenBank/DDBJ databases">
        <title>Whole genome shotgun sequence of Rhizobium rhizogenes NBRC 13257.</title>
        <authorList>
            <person name="Katano-Makiyama Y."/>
            <person name="Hosoyama A."/>
            <person name="Hashimoto M."/>
            <person name="Hosoyama Y."/>
            <person name="Noguchi M."/>
            <person name="Tsuchikane K."/>
            <person name="Kimura A."/>
            <person name="Ohji S."/>
            <person name="Ichikawa N."/>
            <person name="Yamazoe A."/>
            <person name="Fujita N."/>
        </authorList>
    </citation>
    <scope>NUCLEOTIDE SEQUENCE [LARGE SCALE GENOMIC DNA]</scope>
    <source>
        <strain evidence="6 7">NBRC 13257</strain>
    </source>
</reference>
<evidence type="ECO:0000259" key="5">
    <source>
        <dbReference type="Pfam" id="PF00496"/>
    </source>
</evidence>
<dbReference type="InterPro" id="IPR039424">
    <property type="entry name" value="SBP_5"/>
</dbReference>
<evidence type="ECO:0000256" key="3">
    <source>
        <dbReference type="ARBA" id="ARBA00022448"/>
    </source>
</evidence>
<dbReference type="Gene3D" id="3.40.190.10">
    <property type="entry name" value="Periplasmic binding protein-like II"/>
    <property type="match status" value="1"/>
</dbReference>
<name>A0AA87U6Y1_RHIRH</name>
<comment type="subcellular location">
    <subcellularLocation>
        <location evidence="1">Periplasm</location>
    </subcellularLocation>
</comment>
<feature type="domain" description="Solute-binding protein family 5" evidence="5">
    <location>
        <begin position="75"/>
        <end position="429"/>
    </location>
</feature>
<comment type="caution">
    <text evidence="6">The sequence shown here is derived from an EMBL/GenBank/DDBJ whole genome shotgun (WGS) entry which is preliminary data.</text>
</comment>
<keyword evidence="3" id="KW-0813">Transport</keyword>
<dbReference type="EMBL" id="BAYX01000016">
    <property type="protein sequence ID" value="GAJ96117.1"/>
    <property type="molecule type" value="Genomic_DNA"/>
</dbReference>
<dbReference type="PIRSF" id="PIRSF002741">
    <property type="entry name" value="MppA"/>
    <property type="match status" value="1"/>
</dbReference>
<dbReference type="GO" id="GO:0030288">
    <property type="term" value="C:outer membrane-bounded periplasmic space"/>
    <property type="evidence" value="ECO:0007669"/>
    <property type="project" value="UniProtKB-ARBA"/>
</dbReference>
<dbReference type="GO" id="GO:1904680">
    <property type="term" value="F:peptide transmembrane transporter activity"/>
    <property type="evidence" value="ECO:0007669"/>
    <property type="project" value="TreeGrafter"/>
</dbReference>
<sequence>MGTSTRFRSAALGAAAVLITLFTGGAAPVVAQELRIATSYKLMTLDPHYSTLNENSSLLSQIYERLVYQDEKFNLKPDLATSWQRLSDTRWEFKLRENVRFHDGSPFTSEDVIYSINRIQAFLKPPGGGFQPYTKAIKSVSAPDPRTVIFDTNGSQPTLPLSLSSIFIMPKSASGFKTTDDLNGGVPPIGTGPYKFKSWRSGEVLELTRNEDYWGGRPSWSDVTFRIIESPAARVAALSTNDVDIADFIPARDVPSLKQHGFKVANISAARVNFVQFDLASDKAPGVTNKAGEPIPNPFRDPRVRRALSMVVDRGVLVDKILSGFGTAAAQVFPQGLPGTSPYLTAGPPRYPEAKALLAEAGYPKGFNVVLAGPTGRYPGDAESLQAIAQNWARIGVGVQPVAVPFSVFNTKRAVGEYGIWYGGGSGESVDILLDALVASPNSQRGTGALNYGKYMNHAFDEMLIKAETLEVGPDRDKALADATEFVMRDQPIIPLYHFDHLFGYGARVASYTMHPRGWTTAMQAAPTAR</sequence>
<dbReference type="PANTHER" id="PTHR30290">
    <property type="entry name" value="PERIPLASMIC BINDING COMPONENT OF ABC TRANSPORTER"/>
    <property type="match status" value="1"/>
</dbReference>
<evidence type="ECO:0000256" key="2">
    <source>
        <dbReference type="ARBA" id="ARBA00005695"/>
    </source>
</evidence>
<dbReference type="Pfam" id="PF00496">
    <property type="entry name" value="SBP_bac_5"/>
    <property type="match status" value="1"/>
</dbReference>
<evidence type="ECO:0000256" key="4">
    <source>
        <dbReference type="ARBA" id="ARBA00022729"/>
    </source>
</evidence>
<keyword evidence="4" id="KW-0732">Signal</keyword>
<dbReference type="Proteomes" id="UP000026941">
    <property type="component" value="Unassembled WGS sequence"/>
</dbReference>
<gene>
    <name evidence="6" type="ORF">RRH01S_16_00670</name>
</gene>
<dbReference type="CDD" id="cd08498">
    <property type="entry name" value="PBP2_NikA_DppA_OppA_like_2"/>
    <property type="match status" value="1"/>
</dbReference>
<proteinExistence type="inferred from homology"/>
<dbReference type="AlphaFoldDB" id="A0AA87U6Y1"/>
<dbReference type="GO" id="GO:0043190">
    <property type="term" value="C:ATP-binding cassette (ABC) transporter complex"/>
    <property type="evidence" value="ECO:0007669"/>
    <property type="project" value="InterPro"/>
</dbReference>
<dbReference type="GO" id="GO:0015833">
    <property type="term" value="P:peptide transport"/>
    <property type="evidence" value="ECO:0007669"/>
    <property type="project" value="TreeGrafter"/>
</dbReference>
<dbReference type="PANTHER" id="PTHR30290:SF9">
    <property type="entry name" value="OLIGOPEPTIDE-BINDING PROTEIN APPA"/>
    <property type="match status" value="1"/>
</dbReference>
<dbReference type="InterPro" id="IPR030678">
    <property type="entry name" value="Peptide/Ni-bd"/>
</dbReference>
<evidence type="ECO:0000256" key="1">
    <source>
        <dbReference type="ARBA" id="ARBA00004418"/>
    </source>
</evidence>
<organism evidence="6 7">
    <name type="scientific">Rhizobium rhizogenes NBRC 13257</name>
    <dbReference type="NCBI Taxonomy" id="1220581"/>
    <lineage>
        <taxon>Bacteria</taxon>
        <taxon>Pseudomonadati</taxon>
        <taxon>Pseudomonadota</taxon>
        <taxon>Alphaproteobacteria</taxon>
        <taxon>Hyphomicrobiales</taxon>
        <taxon>Rhizobiaceae</taxon>
        <taxon>Rhizobium/Agrobacterium group</taxon>
        <taxon>Rhizobium</taxon>
    </lineage>
</organism>
<accession>A0AA87U6Y1</accession>
<dbReference type="InterPro" id="IPR000914">
    <property type="entry name" value="SBP_5_dom"/>
</dbReference>
<dbReference type="RefSeq" id="WP_042475800.1">
    <property type="nucleotide sequence ID" value="NZ_BAYX01000016.1"/>
</dbReference>
<evidence type="ECO:0000313" key="7">
    <source>
        <dbReference type="Proteomes" id="UP000026941"/>
    </source>
</evidence>
<comment type="similarity">
    <text evidence="2">Belongs to the bacterial solute-binding protein 5 family.</text>
</comment>